<protein>
    <recommendedName>
        <fullName evidence="6">Dihydrolipoamide acetyltransferase component of pyruvate dehydrogenase complex</fullName>
        <ecNumber evidence="6">2.3.1.-</ecNumber>
    </recommendedName>
</protein>
<dbReference type="InterPro" id="IPR036625">
    <property type="entry name" value="E3-bd_dom_sf"/>
</dbReference>
<evidence type="ECO:0000256" key="1">
    <source>
        <dbReference type="ARBA" id="ARBA00001938"/>
    </source>
</evidence>
<feature type="domain" description="Peripheral subunit-binding (PSBD)" evidence="9">
    <location>
        <begin position="159"/>
        <end position="196"/>
    </location>
</feature>
<dbReference type="Pfam" id="PF00364">
    <property type="entry name" value="Biotin_lipoyl"/>
    <property type="match status" value="1"/>
</dbReference>
<feature type="compositionally biased region" description="Low complexity" evidence="7">
    <location>
        <begin position="92"/>
        <end position="107"/>
    </location>
</feature>
<dbReference type="GO" id="GO:0016407">
    <property type="term" value="F:acetyltransferase activity"/>
    <property type="evidence" value="ECO:0007669"/>
    <property type="project" value="TreeGrafter"/>
</dbReference>
<dbReference type="Pfam" id="PF00198">
    <property type="entry name" value="2-oxoacid_dh"/>
    <property type="match status" value="1"/>
</dbReference>
<gene>
    <name evidence="10" type="ORF">ACH46_00940</name>
</gene>
<dbReference type="Gene3D" id="2.40.50.100">
    <property type="match status" value="1"/>
</dbReference>
<comment type="cofactor">
    <cofactor evidence="1 6">
        <name>(R)-lipoate</name>
        <dbReference type="ChEBI" id="CHEBI:83088"/>
    </cofactor>
</comment>
<dbReference type="RefSeq" id="WP_062391282.1">
    <property type="nucleotide sequence ID" value="NZ_CP011853.1"/>
</dbReference>
<dbReference type="EMBL" id="CP011853">
    <property type="protein sequence ID" value="ALG83334.1"/>
    <property type="molecule type" value="Genomic_DNA"/>
</dbReference>
<accession>A0A0N9N8Q6</accession>
<evidence type="ECO:0000256" key="2">
    <source>
        <dbReference type="ARBA" id="ARBA00007317"/>
    </source>
</evidence>
<evidence type="ECO:0000256" key="6">
    <source>
        <dbReference type="RuleBase" id="RU003423"/>
    </source>
</evidence>
<dbReference type="PROSITE" id="PS51826">
    <property type="entry name" value="PSBD"/>
    <property type="match status" value="1"/>
</dbReference>
<dbReference type="Pfam" id="PF02817">
    <property type="entry name" value="E3_binding"/>
    <property type="match status" value="1"/>
</dbReference>
<keyword evidence="4 6" id="KW-0450">Lipoyl</keyword>
<keyword evidence="3 6" id="KW-0808">Transferase</keyword>
<dbReference type="InterPro" id="IPR003016">
    <property type="entry name" value="2-oxoA_DH_lipoyl-BS"/>
</dbReference>
<dbReference type="STRING" id="1136941.ACH46_00940"/>
<evidence type="ECO:0000259" key="8">
    <source>
        <dbReference type="PROSITE" id="PS50968"/>
    </source>
</evidence>
<dbReference type="PROSITE" id="PS00189">
    <property type="entry name" value="LIPOYL"/>
    <property type="match status" value="1"/>
</dbReference>
<dbReference type="Gene3D" id="3.30.559.10">
    <property type="entry name" value="Chloramphenicol acetyltransferase-like domain"/>
    <property type="match status" value="1"/>
</dbReference>
<dbReference type="InterPro" id="IPR000089">
    <property type="entry name" value="Biotin_lipoyl"/>
</dbReference>
<proteinExistence type="inferred from homology"/>
<dbReference type="InterPro" id="IPR001078">
    <property type="entry name" value="2-oxoacid_DH_actylTfrase"/>
</dbReference>
<dbReference type="AlphaFoldDB" id="A0A0N9N8Q6"/>
<dbReference type="OrthoDB" id="9805770at2"/>
<evidence type="ECO:0000256" key="5">
    <source>
        <dbReference type="ARBA" id="ARBA00023315"/>
    </source>
</evidence>
<dbReference type="Proteomes" id="UP000063789">
    <property type="component" value="Chromosome"/>
</dbReference>
<reference evidence="11" key="1">
    <citation type="submission" date="2015-06" db="EMBL/GenBank/DDBJ databases">
        <title>Complete genome sequence and metabolic analysis of phthalate degradation pathway in Gordonia sp. QH-11.</title>
        <authorList>
            <person name="Jin D."/>
            <person name="Kong X."/>
            <person name="Bai Z."/>
        </authorList>
    </citation>
    <scope>NUCLEOTIDE SEQUENCE [LARGE SCALE GENOMIC DNA]</scope>
    <source>
        <strain evidence="11">QH-11</strain>
    </source>
</reference>
<feature type="compositionally biased region" description="Low complexity" evidence="7">
    <location>
        <begin position="144"/>
        <end position="163"/>
    </location>
</feature>
<dbReference type="InterPro" id="IPR011053">
    <property type="entry name" value="Single_hybrid_motif"/>
</dbReference>
<comment type="similarity">
    <text evidence="2 6">Belongs to the 2-oxoacid dehydrogenase family.</text>
</comment>
<reference evidence="10 11" key="2">
    <citation type="journal article" date="2017" name="Int. J. Syst. Evol. Microbiol.">
        <title>Gordonia phthalatica sp. nov., a di-n-butyl phthalate-degrading bacterium isolated from activated sludge.</title>
        <authorList>
            <person name="Jin D."/>
            <person name="Kong X."/>
            <person name="Jia M."/>
            <person name="Yu X."/>
            <person name="Wang X."/>
            <person name="Zhuang X."/>
            <person name="Deng Y."/>
            <person name="Bai Z."/>
        </authorList>
    </citation>
    <scope>NUCLEOTIDE SEQUENCE [LARGE SCALE GENOMIC DNA]</scope>
    <source>
        <strain evidence="10 11">QH-11</strain>
    </source>
</reference>
<sequence>MPVIETFNLPDLGEGLTDAELVTWMVAVGDVVELNQEIAEVETAKASVELPSPFAGTVVKLHAAEGDTVDVGSPFIDIQVAGDGPAEPEAPEPVAAAEPEPEPSAAEETVEEKKPARTPVLVGYGVAEEGTSRRRRKPAEPEAESAAPTAAPAAPSKPLAAPPVRKLARDRGIDLADVTPTGSEGQVTRADLEGYDDRAADTEVAPVAATGELEERTPIRGVRRRTADAMVRSAFTAPHVTEFVDVDVTPMMDLVAQLAEHKRFDGVRITPLAVVAKALLVALRGNPSLNSAWDEDAQEIVTKRYVNLGIAAATPRGLMVPNIKNAQTLSLRELTERLGELTAVAKLGKTPPADLVGGTISITNVGVFGVDSGTPILNPGEAAILCFGAVRRRPWEWQGEIALRQVTTLSLSFDHRLVDGEQGSKFLATIADVLSDPLSLIALS</sequence>
<dbReference type="GO" id="GO:0005737">
    <property type="term" value="C:cytoplasm"/>
    <property type="evidence" value="ECO:0007669"/>
    <property type="project" value="TreeGrafter"/>
</dbReference>
<feature type="domain" description="Lipoyl-binding" evidence="8">
    <location>
        <begin position="4"/>
        <end position="79"/>
    </location>
</feature>
<dbReference type="PANTHER" id="PTHR43178:SF5">
    <property type="entry name" value="LIPOAMIDE ACYLTRANSFERASE COMPONENT OF BRANCHED-CHAIN ALPHA-KETO ACID DEHYDROGENASE COMPLEX, MITOCHONDRIAL"/>
    <property type="match status" value="1"/>
</dbReference>
<feature type="region of interest" description="Disordered" evidence="7">
    <location>
        <begin position="79"/>
        <end position="163"/>
    </location>
</feature>
<keyword evidence="11" id="KW-1185">Reference proteome</keyword>
<dbReference type="InterPro" id="IPR050743">
    <property type="entry name" value="2-oxoacid_DH_E2_comp"/>
</dbReference>
<dbReference type="SUPFAM" id="SSF52777">
    <property type="entry name" value="CoA-dependent acyltransferases"/>
    <property type="match status" value="1"/>
</dbReference>
<dbReference type="KEGG" id="goq:ACH46_00940"/>
<dbReference type="SUPFAM" id="SSF51230">
    <property type="entry name" value="Single hybrid motif"/>
    <property type="match status" value="1"/>
</dbReference>
<evidence type="ECO:0000313" key="11">
    <source>
        <dbReference type="Proteomes" id="UP000063789"/>
    </source>
</evidence>
<keyword evidence="5 6" id="KW-0012">Acyltransferase</keyword>
<dbReference type="Gene3D" id="4.10.320.10">
    <property type="entry name" value="E3-binding domain"/>
    <property type="match status" value="1"/>
</dbReference>
<dbReference type="PATRIC" id="fig|1136941.3.peg.191"/>
<dbReference type="InterPro" id="IPR004167">
    <property type="entry name" value="PSBD"/>
</dbReference>
<evidence type="ECO:0000256" key="7">
    <source>
        <dbReference type="SAM" id="MobiDB-lite"/>
    </source>
</evidence>
<dbReference type="PANTHER" id="PTHR43178">
    <property type="entry name" value="DIHYDROLIPOAMIDE ACETYLTRANSFERASE COMPONENT OF PYRUVATE DEHYDROGENASE COMPLEX"/>
    <property type="match status" value="1"/>
</dbReference>
<dbReference type="FunFam" id="3.30.559.10:FF:000007">
    <property type="entry name" value="Dihydrolipoamide acetyltransferase component of pyruvate dehydrogenase complex"/>
    <property type="match status" value="1"/>
</dbReference>
<evidence type="ECO:0000256" key="4">
    <source>
        <dbReference type="ARBA" id="ARBA00022823"/>
    </source>
</evidence>
<name>A0A0N9N8Q6_9ACTN</name>
<dbReference type="PROSITE" id="PS50968">
    <property type="entry name" value="BIOTINYL_LIPOYL"/>
    <property type="match status" value="1"/>
</dbReference>
<organism evidence="10 11">
    <name type="scientific">Gordonia phthalatica</name>
    <dbReference type="NCBI Taxonomy" id="1136941"/>
    <lineage>
        <taxon>Bacteria</taxon>
        <taxon>Bacillati</taxon>
        <taxon>Actinomycetota</taxon>
        <taxon>Actinomycetes</taxon>
        <taxon>Mycobacteriales</taxon>
        <taxon>Gordoniaceae</taxon>
        <taxon>Gordonia</taxon>
    </lineage>
</organism>
<evidence type="ECO:0000313" key="10">
    <source>
        <dbReference type="EMBL" id="ALG83334.1"/>
    </source>
</evidence>
<dbReference type="GO" id="GO:0031405">
    <property type="term" value="F:lipoic acid binding"/>
    <property type="evidence" value="ECO:0007669"/>
    <property type="project" value="TreeGrafter"/>
</dbReference>
<dbReference type="SUPFAM" id="SSF47005">
    <property type="entry name" value="Peripheral subunit-binding domain of 2-oxo acid dehydrogenase complex"/>
    <property type="match status" value="1"/>
</dbReference>
<evidence type="ECO:0000256" key="3">
    <source>
        <dbReference type="ARBA" id="ARBA00022679"/>
    </source>
</evidence>
<dbReference type="EC" id="2.3.1.-" evidence="6"/>
<dbReference type="InterPro" id="IPR023213">
    <property type="entry name" value="CAT-like_dom_sf"/>
</dbReference>
<dbReference type="CDD" id="cd06849">
    <property type="entry name" value="lipoyl_domain"/>
    <property type="match status" value="1"/>
</dbReference>
<evidence type="ECO:0000259" key="9">
    <source>
        <dbReference type="PROSITE" id="PS51826"/>
    </source>
</evidence>